<proteinExistence type="predicted"/>
<dbReference type="EMBL" id="BAAAFG010000001">
    <property type="protein sequence ID" value="GAA0870951.1"/>
    <property type="molecule type" value="Genomic_DNA"/>
</dbReference>
<feature type="domain" description="DUF6787" evidence="2">
    <location>
        <begin position="39"/>
        <end position="116"/>
    </location>
</feature>
<keyword evidence="1" id="KW-0472">Membrane</keyword>
<evidence type="ECO:0000259" key="2">
    <source>
        <dbReference type="Pfam" id="PF20584"/>
    </source>
</evidence>
<name>A0ABN1MCX4_9FLAO</name>
<gene>
    <name evidence="3" type="ORF">GCM10009117_00960</name>
</gene>
<sequence length="125" mass="14867">MTNSLHLQLGHMSLSPYFCTAMEKLKERWGISSNWQLVIIFIVFGITGSLSAKLAEPLTHLIGLDQEHISGWIYWPVRILLIFPIYQLLLVFFGWMFGQFNFFWTFEKKMFRRLGFARFFPDEEH</sequence>
<feature type="transmembrane region" description="Helical" evidence="1">
    <location>
        <begin position="72"/>
        <end position="104"/>
    </location>
</feature>
<comment type="caution">
    <text evidence="3">The sequence shown here is derived from an EMBL/GenBank/DDBJ whole genome shotgun (WGS) entry which is preliminary data.</text>
</comment>
<keyword evidence="4" id="KW-1185">Reference proteome</keyword>
<evidence type="ECO:0000313" key="4">
    <source>
        <dbReference type="Proteomes" id="UP001500507"/>
    </source>
</evidence>
<dbReference type="Pfam" id="PF20584">
    <property type="entry name" value="DUF6787"/>
    <property type="match status" value="1"/>
</dbReference>
<protein>
    <recommendedName>
        <fullName evidence="2">DUF6787 domain-containing protein</fullName>
    </recommendedName>
</protein>
<keyword evidence="1" id="KW-1133">Transmembrane helix</keyword>
<keyword evidence="1" id="KW-0812">Transmembrane</keyword>
<evidence type="ECO:0000313" key="3">
    <source>
        <dbReference type="EMBL" id="GAA0870951.1"/>
    </source>
</evidence>
<evidence type="ECO:0000256" key="1">
    <source>
        <dbReference type="SAM" id="Phobius"/>
    </source>
</evidence>
<dbReference type="Proteomes" id="UP001500507">
    <property type="component" value="Unassembled WGS sequence"/>
</dbReference>
<organism evidence="3 4">
    <name type="scientific">Gangjinia marincola</name>
    <dbReference type="NCBI Taxonomy" id="578463"/>
    <lineage>
        <taxon>Bacteria</taxon>
        <taxon>Pseudomonadati</taxon>
        <taxon>Bacteroidota</taxon>
        <taxon>Flavobacteriia</taxon>
        <taxon>Flavobacteriales</taxon>
        <taxon>Flavobacteriaceae</taxon>
        <taxon>Gangjinia</taxon>
    </lineage>
</organism>
<dbReference type="InterPro" id="IPR046714">
    <property type="entry name" value="DUF6787"/>
</dbReference>
<feature type="transmembrane region" description="Helical" evidence="1">
    <location>
        <begin position="34"/>
        <end position="52"/>
    </location>
</feature>
<reference evidence="3 4" key="1">
    <citation type="journal article" date="2019" name="Int. J. Syst. Evol. Microbiol.">
        <title>The Global Catalogue of Microorganisms (GCM) 10K type strain sequencing project: providing services to taxonomists for standard genome sequencing and annotation.</title>
        <authorList>
            <consortium name="The Broad Institute Genomics Platform"/>
            <consortium name="The Broad Institute Genome Sequencing Center for Infectious Disease"/>
            <person name="Wu L."/>
            <person name="Ma J."/>
        </authorList>
    </citation>
    <scope>NUCLEOTIDE SEQUENCE [LARGE SCALE GENOMIC DNA]</scope>
    <source>
        <strain evidence="3 4">JCM 16082</strain>
    </source>
</reference>
<accession>A0ABN1MCX4</accession>